<evidence type="ECO:0000256" key="9">
    <source>
        <dbReference type="RuleBase" id="RU003357"/>
    </source>
</evidence>
<evidence type="ECO:0000256" key="4">
    <source>
        <dbReference type="ARBA" id="ARBA00022692"/>
    </source>
</evidence>
<dbReference type="SUPFAM" id="SSF49464">
    <property type="entry name" value="Carboxypeptidase regulatory domain-like"/>
    <property type="match status" value="1"/>
</dbReference>
<keyword evidence="5 9" id="KW-0798">TonB box</keyword>
<evidence type="ECO:0000256" key="2">
    <source>
        <dbReference type="ARBA" id="ARBA00022448"/>
    </source>
</evidence>
<dbReference type="Gene3D" id="2.170.130.10">
    <property type="entry name" value="TonB-dependent receptor, plug domain"/>
    <property type="match status" value="1"/>
</dbReference>
<evidence type="ECO:0000259" key="11">
    <source>
        <dbReference type="Pfam" id="PF00593"/>
    </source>
</evidence>
<dbReference type="InterPro" id="IPR036942">
    <property type="entry name" value="Beta-barrel_TonB_sf"/>
</dbReference>
<proteinExistence type="inferred from homology"/>
<feature type="domain" description="TonB-dependent receptor-like beta-barrel" evidence="11">
    <location>
        <begin position="450"/>
        <end position="928"/>
    </location>
</feature>
<dbReference type="Pfam" id="PF07715">
    <property type="entry name" value="Plug"/>
    <property type="match status" value="1"/>
</dbReference>
<evidence type="ECO:0000313" key="14">
    <source>
        <dbReference type="Proteomes" id="UP000027821"/>
    </source>
</evidence>
<dbReference type="FunFam" id="2.60.40.1120:FF:000003">
    <property type="entry name" value="Outer membrane protein Omp121"/>
    <property type="match status" value="1"/>
</dbReference>
<comment type="subcellular location">
    <subcellularLocation>
        <location evidence="1 8">Cell outer membrane</location>
        <topology evidence="1 8">Multi-pass membrane protein</topology>
    </subcellularLocation>
</comment>
<evidence type="ECO:0000256" key="10">
    <source>
        <dbReference type="SAM" id="SignalP"/>
    </source>
</evidence>
<dbReference type="AlphaFoldDB" id="A0A074KU98"/>
<name>A0A074KU98_9BACT</name>
<dbReference type="eggNOG" id="COG1629">
    <property type="taxonomic scope" value="Bacteria"/>
</dbReference>
<evidence type="ECO:0000256" key="6">
    <source>
        <dbReference type="ARBA" id="ARBA00023136"/>
    </source>
</evidence>
<evidence type="ECO:0000256" key="8">
    <source>
        <dbReference type="PROSITE-ProRule" id="PRU01360"/>
    </source>
</evidence>
<dbReference type="InterPro" id="IPR008969">
    <property type="entry name" value="CarboxyPept-like_regulatory"/>
</dbReference>
<dbReference type="SUPFAM" id="SSF56935">
    <property type="entry name" value="Porins"/>
    <property type="match status" value="1"/>
</dbReference>
<dbReference type="Gene3D" id="2.40.170.20">
    <property type="entry name" value="TonB-dependent receptor, beta-barrel domain"/>
    <property type="match status" value="1"/>
</dbReference>
<dbReference type="EMBL" id="JMIH01000024">
    <property type="protein sequence ID" value="KEO72489.1"/>
    <property type="molecule type" value="Genomic_DNA"/>
</dbReference>
<keyword evidence="3 8" id="KW-1134">Transmembrane beta strand</keyword>
<protein>
    <submittedName>
        <fullName evidence="13">Membrane protein</fullName>
    </submittedName>
</protein>
<feature type="domain" description="TonB-dependent receptor plug" evidence="12">
    <location>
        <begin position="118"/>
        <end position="242"/>
    </location>
</feature>
<keyword evidence="14" id="KW-1185">Reference proteome</keyword>
<evidence type="ECO:0000256" key="5">
    <source>
        <dbReference type="ARBA" id="ARBA00023077"/>
    </source>
</evidence>
<dbReference type="InterPro" id="IPR012910">
    <property type="entry name" value="Plug_dom"/>
</dbReference>
<keyword evidence="10" id="KW-0732">Signal</keyword>
<evidence type="ECO:0000256" key="3">
    <source>
        <dbReference type="ARBA" id="ARBA00022452"/>
    </source>
</evidence>
<keyword evidence="7 8" id="KW-0998">Cell outer membrane</keyword>
<organism evidence="13 14">
    <name type="scientific">Anditalea andensis</name>
    <dbReference type="NCBI Taxonomy" id="1048983"/>
    <lineage>
        <taxon>Bacteria</taxon>
        <taxon>Pseudomonadati</taxon>
        <taxon>Bacteroidota</taxon>
        <taxon>Cytophagia</taxon>
        <taxon>Cytophagales</taxon>
        <taxon>Cytophagaceae</taxon>
        <taxon>Anditalea</taxon>
    </lineage>
</organism>
<sequence>MGKILLLACMLCTIAWNAQVMAQQRLVTGTVISDEDGQPLPGATVQVKGTTIGSVTDIDGNFTINVPGGNNSLIISFVGLTTQEIPVGNRNNISITLSPDAAQLNEVVVTAIGIERDKKALGYAVSTVGDELLANRPEADVSRVLQGKVAGVNITATNGMTGSGTNIVIRGYSSATGSNQPLFIVDGVPFSSGTNAQGGFATGGATTSSRFLDIDPNNIESVNVLKGLSATVLYGDQGRNGVILITTKSGSTQRRPTEVTINQSVFGNQAASLPKFGQIYGNGFQQQPGAFFSNFGPRMDQGIMLNHPIGSSGVASIRNAFPEFRDPSLITASNPYGAIPYEFKAYEDISTAFFRTGLISNTSLQVSGSTDRASISASFGYTNEEGFTPGNAMEKFNFGLGFNAAISDKFSVNSSFTFARTDLESPPVNAAYGSGPDGGIPSIFANVLYTPRTVDLANLPYENPIDRSSVYYRGNNDQVNPIWAAKYYKNTSMVNRFFNSTSLNYDFNDNLSVTYRLGLDTYSETQEAMYNRGGGNGVSLLVNQGYYRTVNIRNDIWNQDLVINWRPYLSERLGFSALLGGNTRYDFYTQNGLSSNNQLAFGLFRHSNFEVNANTDPLTINNRRNGDLNFTEEQRRMGLYSQVTLDYDDYLFLTLSARNDWTSTVEAENRRILYPGASVSFIPTDAFNITSPTLNSLKLRLAFGTSAGFPSPYRTRNFLNQSARAFERGGTIYQTHSVNPILGNPNLKPELQQEFEVGIESAMFNNKFRYELSLYERNTRDLITEAPIDPSTGYDLTAVNIGNMRVRGIEFQATVVPVATSAFNWESIVNFGLYRSVVSELGGGLDEIVIEGFTDLGNFAVEGRPFNIIKGLGINRAPDGQKIVLANGDYMPTPDAVELGDPNPAWTGSWINTFRYKGFNLSVMMEYRHKGAIFSNTVTASLARGVTADPEADRELTFILPGVKQQGVNEDGTPRYVPNDIQVTASNYFFNNYHGAADESNVFDGSTIRLREISLGYDVPQSLVGRTPFKRASVAISGTNLWFRALNFPPNMNFDTDVLGLGVGNGLGFDFVTGPSSRRFGGTLVLTF</sequence>
<accession>A0A074KU98</accession>
<dbReference type="eggNOG" id="COG4771">
    <property type="taxonomic scope" value="Bacteria"/>
</dbReference>
<dbReference type="NCBIfam" id="TIGR04056">
    <property type="entry name" value="OMP_RagA_SusC"/>
    <property type="match status" value="1"/>
</dbReference>
<dbReference type="Proteomes" id="UP000027821">
    <property type="component" value="Unassembled WGS sequence"/>
</dbReference>
<dbReference type="Pfam" id="PF13715">
    <property type="entry name" value="CarbopepD_reg_2"/>
    <property type="match status" value="1"/>
</dbReference>
<dbReference type="OrthoDB" id="9768177at2"/>
<keyword evidence="6 8" id="KW-0472">Membrane</keyword>
<reference evidence="13 14" key="1">
    <citation type="submission" date="2014-04" db="EMBL/GenBank/DDBJ databases">
        <title>Characterization and application of a salt tolerant electro-active bacterium.</title>
        <authorList>
            <person name="Yang L."/>
            <person name="Wei S."/>
            <person name="Tay Q.X.M."/>
        </authorList>
    </citation>
    <scope>NUCLEOTIDE SEQUENCE [LARGE SCALE GENOMIC DNA]</scope>
    <source>
        <strain evidence="13 14">LY1</strain>
    </source>
</reference>
<dbReference type="InterPro" id="IPR000531">
    <property type="entry name" value="Beta-barrel_TonB"/>
</dbReference>
<evidence type="ECO:0000256" key="7">
    <source>
        <dbReference type="ARBA" id="ARBA00023237"/>
    </source>
</evidence>
<dbReference type="InterPro" id="IPR039426">
    <property type="entry name" value="TonB-dep_rcpt-like"/>
</dbReference>
<keyword evidence="2 8" id="KW-0813">Transport</keyword>
<dbReference type="Gene3D" id="2.60.40.1120">
    <property type="entry name" value="Carboxypeptidase-like, regulatory domain"/>
    <property type="match status" value="1"/>
</dbReference>
<dbReference type="InterPro" id="IPR037066">
    <property type="entry name" value="Plug_dom_sf"/>
</dbReference>
<dbReference type="GO" id="GO:0009279">
    <property type="term" value="C:cell outer membrane"/>
    <property type="evidence" value="ECO:0007669"/>
    <property type="project" value="UniProtKB-SubCell"/>
</dbReference>
<feature type="signal peptide" evidence="10">
    <location>
        <begin position="1"/>
        <end position="18"/>
    </location>
</feature>
<evidence type="ECO:0000259" key="12">
    <source>
        <dbReference type="Pfam" id="PF07715"/>
    </source>
</evidence>
<evidence type="ECO:0000313" key="13">
    <source>
        <dbReference type="EMBL" id="KEO72489.1"/>
    </source>
</evidence>
<evidence type="ECO:0000256" key="1">
    <source>
        <dbReference type="ARBA" id="ARBA00004571"/>
    </source>
</evidence>
<keyword evidence="4 8" id="KW-0812">Transmembrane</keyword>
<comment type="similarity">
    <text evidence="8 9">Belongs to the TonB-dependent receptor family.</text>
</comment>
<comment type="caution">
    <text evidence="13">The sequence shown here is derived from an EMBL/GenBank/DDBJ whole genome shotgun (WGS) entry which is preliminary data.</text>
</comment>
<dbReference type="RefSeq" id="WP_035077068.1">
    <property type="nucleotide sequence ID" value="NZ_JMIH01000024.1"/>
</dbReference>
<dbReference type="STRING" id="1048983.EL17_17275"/>
<dbReference type="Pfam" id="PF00593">
    <property type="entry name" value="TonB_dep_Rec_b-barrel"/>
    <property type="match status" value="1"/>
</dbReference>
<feature type="chain" id="PRO_5001695410" evidence="10">
    <location>
        <begin position="19"/>
        <end position="1088"/>
    </location>
</feature>
<dbReference type="PROSITE" id="PS52016">
    <property type="entry name" value="TONB_DEPENDENT_REC_3"/>
    <property type="match status" value="1"/>
</dbReference>
<dbReference type="InterPro" id="IPR023996">
    <property type="entry name" value="TonB-dep_OMP_SusC/RagA"/>
</dbReference>
<gene>
    <name evidence="13" type="ORF">EL17_17275</name>
</gene>